<evidence type="ECO:0000313" key="1">
    <source>
        <dbReference type="EMBL" id="VDO25584.1"/>
    </source>
</evidence>
<dbReference type="EMBL" id="UZAJ01000118">
    <property type="protein sequence ID" value="VDO25584.1"/>
    <property type="molecule type" value="Genomic_DNA"/>
</dbReference>
<organism evidence="3">
    <name type="scientific">Onchocerca flexuosa</name>
    <dbReference type="NCBI Taxonomy" id="387005"/>
    <lineage>
        <taxon>Eukaryota</taxon>
        <taxon>Metazoa</taxon>
        <taxon>Ecdysozoa</taxon>
        <taxon>Nematoda</taxon>
        <taxon>Chromadorea</taxon>
        <taxon>Rhabditida</taxon>
        <taxon>Spirurina</taxon>
        <taxon>Spiruromorpha</taxon>
        <taxon>Filarioidea</taxon>
        <taxon>Onchocercidae</taxon>
        <taxon>Onchocerca</taxon>
    </lineage>
</organism>
<accession>A0A183GYR7</accession>
<keyword evidence="2" id="KW-1185">Reference proteome</keyword>
<gene>
    <name evidence="1" type="ORF">OFLC_LOCUS377</name>
</gene>
<proteinExistence type="predicted"/>
<name>A0A183GYR7_9BILA</name>
<reference evidence="3" key="1">
    <citation type="submission" date="2016-06" db="UniProtKB">
        <authorList>
            <consortium name="WormBaseParasite"/>
        </authorList>
    </citation>
    <scope>IDENTIFICATION</scope>
</reference>
<sequence>MGDDNDNDEDDTDDAEEKKKENMEYLLDITGLNAELQLVGYFESLASLFCAFRRLNEAPVTHDFKRSNTTMLSSNLHDPLSSEMMVHEDPTKIQQKMRLALNL</sequence>
<evidence type="ECO:0000313" key="3">
    <source>
        <dbReference type="WBParaSite" id="OFLC_0000037601-mRNA-1"/>
    </source>
</evidence>
<reference evidence="1 2" key="2">
    <citation type="submission" date="2018-11" db="EMBL/GenBank/DDBJ databases">
        <authorList>
            <consortium name="Pathogen Informatics"/>
        </authorList>
    </citation>
    <scope>NUCLEOTIDE SEQUENCE [LARGE SCALE GENOMIC DNA]</scope>
</reference>
<evidence type="ECO:0000313" key="2">
    <source>
        <dbReference type="Proteomes" id="UP000267606"/>
    </source>
</evidence>
<dbReference type="Proteomes" id="UP000267606">
    <property type="component" value="Unassembled WGS sequence"/>
</dbReference>
<dbReference type="AlphaFoldDB" id="A0A183GYR7"/>
<dbReference type="WBParaSite" id="OFLC_0000037601-mRNA-1">
    <property type="protein sequence ID" value="OFLC_0000037601-mRNA-1"/>
    <property type="gene ID" value="OFLC_0000037601"/>
</dbReference>
<protein>
    <submittedName>
        <fullName evidence="3">CNDH2_N domain-containing protein</fullName>
    </submittedName>
</protein>